<dbReference type="KEGG" id="swo:Swol_0090"/>
<protein>
    <submittedName>
        <fullName evidence="3">Ppx/GppA phosphatase</fullName>
    </submittedName>
</protein>
<dbReference type="CDD" id="cd24054">
    <property type="entry name" value="ASKHA_NBD_AaPPX-GppA_MtPPX2-like"/>
    <property type="match status" value="1"/>
</dbReference>
<sequence length="288" mass="32057">MRCAAIDIGTNSCRLLIADISPEGLRSLHRETRTTRVGEGLKNAIHIQEDVIERNIYCLEAFKNIVEEMAVECYRVVATSALREAENQEEFLRSAWKKTAMQIQVISSEEEARLSYLGVSRGLPYLESPLVADLGGGSLELILEGAEPIFLSLPLGAVRAMEQNLKITEINAVMSPLAFHKNDLAPHPLVMVGGTATTLVAIKHSLLQYDPSLVHGQLLKREEIADIYNMLERMPLNLRRRLPGLQPERADIIPWGTRIVLLLMDILEKGEITVSESDLLEGVIWSLA</sequence>
<evidence type="ECO:0000259" key="2">
    <source>
        <dbReference type="Pfam" id="PF02541"/>
    </source>
</evidence>
<reference evidence="4" key="1">
    <citation type="journal article" date="2010" name="Environ. Microbiol.">
        <title>The genome of Syntrophomonas wolfei: new insights into syntrophic metabolism and biohydrogen production.</title>
        <authorList>
            <person name="Sieber J.R."/>
            <person name="Sims D.R."/>
            <person name="Han C."/>
            <person name="Kim E."/>
            <person name="Lykidis A."/>
            <person name="Lapidus A.L."/>
            <person name="McDonnald E."/>
            <person name="Rohlin L."/>
            <person name="Culley D.E."/>
            <person name="Gunsalus R."/>
            <person name="McInerney M.J."/>
        </authorList>
    </citation>
    <scope>NUCLEOTIDE SEQUENCE [LARGE SCALE GENOMIC DNA]</scope>
    <source>
        <strain evidence="4">DSM 2245B / Goettingen</strain>
    </source>
</reference>
<dbReference type="PANTHER" id="PTHR30005:SF0">
    <property type="entry name" value="RETROGRADE REGULATION PROTEIN 2"/>
    <property type="match status" value="1"/>
</dbReference>
<dbReference type="Gene3D" id="3.30.420.40">
    <property type="match status" value="1"/>
</dbReference>
<organism evidence="3 4">
    <name type="scientific">Syntrophomonas wolfei subsp. wolfei (strain DSM 2245B / Goettingen)</name>
    <dbReference type="NCBI Taxonomy" id="335541"/>
    <lineage>
        <taxon>Bacteria</taxon>
        <taxon>Bacillati</taxon>
        <taxon>Bacillota</taxon>
        <taxon>Clostridia</taxon>
        <taxon>Eubacteriales</taxon>
        <taxon>Syntrophomonadaceae</taxon>
        <taxon>Syntrophomonas</taxon>
    </lineage>
</organism>
<dbReference type="SUPFAM" id="SSF53067">
    <property type="entry name" value="Actin-like ATPase domain"/>
    <property type="match status" value="2"/>
</dbReference>
<dbReference type="Proteomes" id="UP000001968">
    <property type="component" value="Chromosome"/>
</dbReference>
<dbReference type="STRING" id="335541.Swol_0090"/>
<dbReference type="GO" id="GO:0016462">
    <property type="term" value="F:pyrophosphatase activity"/>
    <property type="evidence" value="ECO:0007669"/>
    <property type="project" value="TreeGrafter"/>
</dbReference>
<dbReference type="InterPro" id="IPR043129">
    <property type="entry name" value="ATPase_NBD"/>
</dbReference>
<comment type="similarity">
    <text evidence="1">Belongs to the GppA/Ppx family.</text>
</comment>
<proteinExistence type="inferred from homology"/>
<dbReference type="InterPro" id="IPR050273">
    <property type="entry name" value="GppA/Ppx_hydrolase"/>
</dbReference>
<feature type="domain" description="Ppx/GppA phosphatase N-terminal" evidence="2">
    <location>
        <begin position="17"/>
        <end position="287"/>
    </location>
</feature>
<evidence type="ECO:0000313" key="4">
    <source>
        <dbReference type="Proteomes" id="UP000001968"/>
    </source>
</evidence>
<evidence type="ECO:0000256" key="1">
    <source>
        <dbReference type="ARBA" id="ARBA00007125"/>
    </source>
</evidence>
<gene>
    <name evidence="3" type="ordered locus">Swol_0090</name>
</gene>
<dbReference type="HOGENOM" id="CLU_025908_1_2_9"/>
<dbReference type="Gene3D" id="3.30.420.150">
    <property type="entry name" value="Exopolyphosphatase. Domain 2"/>
    <property type="match status" value="1"/>
</dbReference>
<dbReference type="InterPro" id="IPR003695">
    <property type="entry name" value="Ppx_GppA_N"/>
</dbReference>
<evidence type="ECO:0000313" key="3">
    <source>
        <dbReference type="EMBL" id="ABI67447.1"/>
    </source>
</evidence>
<dbReference type="AlphaFoldDB" id="Q0B0Q7"/>
<dbReference type="PANTHER" id="PTHR30005">
    <property type="entry name" value="EXOPOLYPHOSPHATASE"/>
    <property type="match status" value="1"/>
</dbReference>
<keyword evidence="4" id="KW-1185">Reference proteome</keyword>
<dbReference type="EMBL" id="CP000448">
    <property type="protein sequence ID" value="ABI67447.1"/>
    <property type="molecule type" value="Genomic_DNA"/>
</dbReference>
<dbReference type="Pfam" id="PF02541">
    <property type="entry name" value="Ppx-GppA"/>
    <property type="match status" value="1"/>
</dbReference>
<dbReference type="eggNOG" id="COG0248">
    <property type="taxonomic scope" value="Bacteria"/>
</dbReference>
<accession>Q0B0Q7</accession>
<name>Q0B0Q7_SYNWW</name>